<keyword evidence="3" id="KW-0812">Transmembrane</keyword>
<evidence type="ECO:0000256" key="2">
    <source>
        <dbReference type="ARBA" id="ARBA00022618"/>
    </source>
</evidence>
<dbReference type="InterPro" id="IPR010379">
    <property type="entry name" value="EzrA"/>
</dbReference>
<keyword evidence="4" id="KW-1133">Transmembrane helix</keyword>
<accession>A0A1G8BFI1</accession>
<dbReference type="EMBL" id="FNDK01000004">
    <property type="protein sequence ID" value="SDH31773.1"/>
    <property type="molecule type" value="Genomic_DNA"/>
</dbReference>
<dbReference type="GO" id="GO:0005940">
    <property type="term" value="C:septin ring"/>
    <property type="evidence" value="ECO:0007669"/>
    <property type="project" value="InterPro"/>
</dbReference>
<dbReference type="GO" id="GO:0005886">
    <property type="term" value="C:plasma membrane"/>
    <property type="evidence" value="ECO:0007669"/>
    <property type="project" value="UniProtKB-SubCell"/>
</dbReference>
<evidence type="ECO:0000256" key="4">
    <source>
        <dbReference type="ARBA" id="ARBA00022989"/>
    </source>
</evidence>
<dbReference type="Proteomes" id="UP000199163">
    <property type="component" value="Unassembled WGS sequence"/>
</dbReference>
<evidence type="ECO:0000256" key="9">
    <source>
        <dbReference type="SAM" id="Coils"/>
    </source>
</evidence>
<keyword evidence="2" id="KW-0132">Cell division</keyword>
<evidence type="ECO:0000313" key="11">
    <source>
        <dbReference type="Proteomes" id="UP000199163"/>
    </source>
</evidence>
<comment type="subcellular location">
    <subcellularLocation>
        <location evidence="1">Cell membrane</location>
        <topology evidence="1">Single-pass membrane protein</topology>
    </subcellularLocation>
</comment>
<sequence>MMIYVITIAVVIIAGIIAFGAVSRKKIYKEVDKLEQWKTKIANQPVADEIARVKGLTMSGETEAKFEEWRQEWEEIVGVRLPDIEEWFFDIEELANKYKFKAARSLLKEARQQLTDIDHHITAIFNEVEELVSSEQENRVGIDDIKERLEKLGQYVAENRLALDESVRLFEKRLQEYKENVRLFEKETEAGNHLKASQLLTEWSNDLSQTESQVKQVPAMLVDVEANLREECKEVIMGIEEMEKAGYTLEHLPFRSYLEDVMDELPSIKKAVISLELEKAEKRLEEIHDYIEYIYQTLENEVEARQYVEAETANVRQDVKRVETLLDELEDEREKVQQSYRIPDEDETRYYNTESRIEEALKTWRVFQDMYHQRKQSFTALKESLDAIKKDIHTLENQVRTLKEKLFSLRKDEVSALETLKTLRRQMLQDRMRLERSLLPKVPSALLNEVDAAENKLVSAAEALGEIPVEMGKVNTAIDDAKHSVQKVHQQLMTTLEQANLAEQAIQHGNKYRSESEAIDEQLLKAEEHFRKGYYDEAVYTAVGAVKRKEPHLLEQLQNGDKVN</sequence>
<feature type="coiled-coil region" evidence="9">
    <location>
        <begin position="378"/>
        <end position="437"/>
    </location>
</feature>
<dbReference type="STRING" id="568899.SAMN05192534_10426"/>
<protein>
    <submittedName>
        <fullName evidence="10">Septation ring formation regulator</fullName>
    </submittedName>
</protein>
<dbReference type="GO" id="GO:0000921">
    <property type="term" value="P:septin ring assembly"/>
    <property type="evidence" value="ECO:0007669"/>
    <property type="project" value="InterPro"/>
</dbReference>
<dbReference type="GO" id="GO:0000917">
    <property type="term" value="P:division septum assembly"/>
    <property type="evidence" value="ECO:0007669"/>
    <property type="project" value="UniProtKB-KW"/>
</dbReference>
<organism evidence="10 11">
    <name type="scientific">Alteribacillus persepolensis</name>
    <dbReference type="NCBI Taxonomy" id="568899"/>
    <lineage>
        <taxon>Bacteria</taxon>
        <taxon>Bacillati</taxon>
        <taxon>Bacillota</taxon>
        <taxon>Bacilli</taxon>
        <taxon>Bacillales</taxon>
        <taxon>Bacillaceae</taxon>
        <taxon>Alteribacillus</taxon>
    </lineage>
</organism>
<evidence type="ECO:0000256" key="3">
    <source>
        <dbReference type="ARBA" id="ARBA00022692"/>
    </source>
</evidence>
<dbReference type="Pfam" id="PF06160">
    <property type="entry name" value="EzrA"/>
    <property type="match status" value="1"/>
</dbReference>
<gene>
    <name evidence="10" type="ORF">SAMN05192534_10426</name>
</gene>
<keyword evidence="6" id="KW-0472">Membrane</keyword>
<feature type="coiled-coil region" evidence="9">
    <location>
        <begin position="312"/>
        <end position="339"/>
    </location>
</feature>
<keyword evidence="7" id="KW-0717">Septation</keyword>
<keyword evidence="8" id="KW-0131">Cell cycle</keyword>
<feature type="coiled-coil region" evidence="9">
    <location>
        <begin position="160"/>
        <end position="187"/>
    </location>
</feature>
<dbReference type="OrthoDB" id="1654473at2"/>
<evidence type="ECO:0000256" key="1">
    <source>
        <dbReference type="ARBA" id="ARBA00004162"/>
    </source>
</evidence>
<keyword evidence="11" id="KW-1185">Reference proteome</keyword>
<evidence type="ECO:0000256" key="6">
    <source>
        <dbReference type="ARBA" id="ARBA00023136"/>
    </source>
</evidence>
<reference evidence="10 11" key="1">
    <citation type="submission" date="2016-10" db="EMBL/GenBank/DDBJ databases">
        <authorList>
            <person name="de Groot N.N."/>
        </authorList>
    </citation>
    <scope>NUCLEOTIDE SEQUENCE [LARGE SCALE GENOMIC DNA]</scope>
    <source>
        <strain evidence="10 11">DSM 21632</strain>
    </source>
</reference>
<name>A0A1G8BFI1_9BACI</name>
<keyword evidence="5 9" id="KW-0175">Coiled coil</keyword>
<evidence type="ECO:0000256" key="7">
    <source>
        <dbReference type="ARBA" id="ARBA00023210"/>
    </source>
</evidence>
<proteinExistence type="predicted"/>
<dbReference type="RefSeq" id="WP_091271848.1">
    <property type="nucleotide sequence ID" value="NZ_FNDK01000004.1"/>
</dbReference>
<evidence type="ECO:0000256" key="8">
    <source>
        <dbReference type="ARBA" id="ARBA00023306"/>
    </source>
</evidence>
<dbReference type="AlphaFoldDB" id="A0A1G8BFI1"/>
<evidence type="ECO:0000256" key="5">
    <source>
        <dbReference type="ARBA" id="ARBA00023054"/>
    </source>
</evidence>
<evidence type="ECO:0000313" key="10">
    <source>
        <dbReference type="EMBL" id="SDH31773.1"/>
    </source>
</evidence>